<name>A0ABQ6CK78_9HYPH</name>
<organism evidence="1 2">
    <name type="scientific">Labrys miyagiensis</name>
    <dbReference type="NCBI Taxonomy" id="346912"/>
    <lineage>
        <taxon>Bacteria</taxon>
        <taxon>Pseudomonadati</taxon>
        <taxon>Pseudomonadota</taxon>
        <taxon>Alphaproteobacteria</taxon>
        <taxon>Hyphomicrobiales</taxon>
        <taxon>Xanthobacteraceae</taxon>
        <taxon>Labrys</taxon>
    </lineage>
</organism>
<proteinExistence type="predicted"/>
<evidence type="ECO:0000313" key="2">
    <source>
        <dbReference type="Proteomes" id="UP001156882"/>
    </source>
</evidence>
<keyword evidence="2" id="KW-1185">Reference proteome</keyword>
<dbReference type="Proteomes" id="UP001156882">
    <property type="component" value="Unassembled WGS sequence"/>
</dbReference>
<sequence length="68" mass="7610">MHMEFQVFKAGTLIFTSTIKLPEAAPAAQVNEFSKAAEIQFRKAHPDVSLTDVDVITRWVKSEQSFGL</sequence>
<protein>
    <submittedName>
        <fullName evidence="1">Uncharacterized protein</fullName>
    </submittedName>
</protein>
<comment type="caution">
    <text evidence="1">The sequence shown here is derived from an EMBL/GenBank/DDBJ whole genome shotgun (WGS) entry which is preliminary data.</text>
</comment>
<reference evidence="2" key="1">
    <citation type="journal article" date="2019" name="Int. J. Syst. Evol. Microbiol.">
        <title>The Global Catalogue of Microorganisms (GCM) 10K type strain sequencing project: providing services to taxonomists for standard genome sequencing and annotation.</title>
        <authorList>
            <consortium name="The Broad Institute Genomics Platform"/>
            <consortium name="The Broad Institute Genome Sequencing Center for Infectious Disease"/>
            <person name="Wu L."/>
            <person name="Ma J."/>
        </authorList>
    </citation>
    <scope>NUCLEOTIDE SEQUENCE [LARGE SCALE GENOMIC DNA]</scope>
    <source>
        <strain evidence="2">NBRC 101365</strain>
    </source>
</reference>
<accession>A0ABQ6CK78</accession>
<dbReference type="EMBL" id="BSPC01000027">
    <property type="protein sequence ID" value="GLS20149.1"/>
    <property type="molecule type" value="Genomic_DNA"/>
</dbReference>
<gene>
    <name evidence="1" type="ORF">GCM10007874_31660</name>
</gene>
<dbReference type="RefSeq" id="WP_284313243.1">
    <property type="nucleotide sequence ID" value="NZ_BSPC01000027.1"/>
</dbReference>
<evidence type="ECO:0000313" key="1">
    <source>
        <dbReference type="EMBL" id="GLS20149.1"/>
    </source>
</evidence>